<dbReference type="InterPro" id="IPR045768">
    <property type="entry name" value="SpoIIE_N"/>
</dbReference>
<sequence>MTEEASYLEANRKLKQQVLESKRLVAEQLQGVSEVMDDFASEILKEREHHEKQEMQIIHALDHMGLELEKLDIFRLEKGNVDIEMSLSFL</sequence>
<comment type="caution">
    <text evidence="2">The sequence shown here is derived from an EMBL/GenBank/DDBJ whole genome shotgun (WGS) entry which is preliminary data.</text>
</comment>
<reference evidence="2 3" key="1">
    <citation type="submission" date="2023-10" db="EMBL/GenBank/DDBJ databases">
        <title>Virgibacillus halophilus 5B73C genome.</title>
        <authorList>
            <person name="Miliotis G."/>
            <person name="Sengupta P."/>
            <person name="Hameed A."/>
            <person name="Chuvochina M."/>
            <person name="Mcdonagh F."/>
            <person name="Simpson A.C."/>
            <person name="Singh N.K."/>
            <person name="Rekha P.D."/>
            <person name="Raman K."/>
            <person name="Hugenholtz P."/>
            <person name="Venkateswaran K."/>
        </authorList>
    </citation>
    <scope>NUCLEOTIDE SEQUENCE [LARGE SCALE GENOMIC DNA]</scope>
    <source>
        <strain evidence="2 3">5B73C</strain>
    </source>
</reference>
<proteinExistence type="predicted"/>
<evidence type="ECO:0000313" key="3">
    <source>
        <dbReference type="Proteomes" id="UP001281447"/>
    </source>
</evidence>
<feature type="domain" description="Stage II sporulation protein E N-terminal" evidence="1">
    <location>
        <begin position="1"/>
        <end position="89"/>
    </location>
</feature>
<name>A0ABU5C6N7_9BACI</name>
<dbReference type="EMBL" id="JAWDIP010000003">
    <property type="protein sequence ID" value="MDY0394860.1"/>
    <property type="molecule type" value="Genomic_DNA"/>
</dbReference>
<protein>
    <recommendedName>
        <fullName evidence="1">Stage II sporulation protein E N-terminal domain-containing protein</fullName>
    </recommendedName>
</protein>
<evidence type="ECO:0000259" key="1">
    <source>
        <dbReference type="Pfam" id="PF19732"/>
    </source>
</evidence>
<evidence type="ECO:0000313" key="2">
    <source>
        <dbReference type="EMBL" id="MDY0394860.1"/>
    </source>
</evidence>
<organism evidence="2 3">
    <name type="scientific">Tigheibacillus halophilus</name>
    <dbReference type="NCBI Taxonomy" id="361280"/>
    <lineage>
        <taxon>Bacteria</taxon>
        <taxon>Bacillati</taxon>
        <taxon>Bacillota</taxon>
        <taxon>Bacilli</taxon>
        <taxon>Bacillales</taxon>
        <taxon>Bacillaceae</taxon>
        <taxon>Tigheibacillus</taxon>
    </lineage>
</organism>
<dbReference type="Proteomes" id="UP001281447">
    <property type="component" value="Unassembled WGS sequence"/>
</dbReference>
<gene>
    <name evidence="2" type="ORF">RWE15_10830</name>
</gene>
<accession>A0ABU5C6N7</accession>
<dbReference type="Pfam" id="PF19732">
    <property type="entry name" value="SpoIIE_N"/>
    <property type="match status" value="1"/>
</dbReference>
<keyword evidence="3" id="KW-1185">Reference proteome</keyword>